<dbReference type="KEGG" id="acep:105626667"/>
<evidence type="ECO:0008006" key="4">
    <source>
        <dbReference type="Google" id="ProtNLM"/>
    </source>
</evidence>
<dbReference type="InParanoid" id="A0A158P0P3"/>
<dbReference type="FunCoup" id="A0A158P0P3">
    <property type="interactions" value="1903"/>
</dbReference>
<dbReference type="STRING" id="12957.A0A158P0P3"/>
<feature type="compositionally biased region" description="Acidic residues" evidence="1">
    <location>
        <begin position="8"/>
        <end position="20"/>
    </location>
</feature>
<dbReference type="PANTHER" id="PTHR13621:SF2">
    <property type="entry name" value="PROLINE-RICH PROTEIN PRCC"/>
    <property type="match status" value="1"/>
</dbReference>
<name>A0A158P0P3_ATTCE</name>
<feature type="compositionally biased region" description="Low complexity" evidence="1">
    <location>
        <begin position="21"/>
        <end position="34"/>
    </location>
</feature>
<dbReference type="AlphaFoldDB" id="A0A158P0P3"/>
<dbReference type="GO" id="GO:0005634">
    <property type="term" value="C:nucleus"/>
    <property type="evidence" value="ECO:0007669"/>
    <property type="project" value="TreeGrafter"/>
</dbReference>
<dbReference type="OrthoDB" id="206969at2759"/>
<reference evidence="2" key="2">
    <citation type="submission" date="2016-04" db="UniProtKB">
        <authorList>
            <consortium name="EnsemblMetazoa"/>
        </authorList>
    </citation>
    <scope>IDENTIFICATION</scope>
</reference>
<feature type="region of interest" description="Disordered" evidence="1">
    <location>
        <begin position="1"/>
        <end position="34"/>
    </location>
</feature>
<evidence type="ECO:0000313" key="3">
    <source>
        <dbReference type="Proteomes" id="UP000005205"/>
    </source>
</evidence>
<feature type="compositionally biased region" description="Polar residues" evidence="1">
    <location>
        <begin position="235"/>
        <end position="246"/>
    </location>
</feature>
<dbReference type="eggNOG" id="KOG3903">
    <property type="taxonomic scope" value="Eukaryota"/>
</dbReference>
<sequence length="438" mass="48965">MSLVAYDSSDESSENEENEAAESNTVNDTNNDTTEVVTIQISSKLSLPAPKVVHIVSHNTNIEEENDEAEHNLQQFLDTLPKPRDSIFMGNVEEVEDDILLKKETENQISKPAKKQIVRISVPSLLEFKDLEEESEKKPARIIQSSQKGCGLFSLLTAPKEERANNKTLIPQAVKNAAVKANVLQSNALRKSSTNQNDFKVKKPTPDKSHNESSSDEENATIDFFGLATSEDLPDNSTGNNPTELDSTLPLDDLVHKSNTEILLMKHVEDHKTPNSSSINPDISMNGQSSKTLTSNVINLPKEEILLKNKAEVGPKLPVPEQEYNVDLEGNVAFDEKAIEYLCGRRGIKRKEIDEADIIEINGEDIKPDEREWLVKALTEESVHRPVSMQSGGVNSQSKKKHQITYLAHQAKAMELELKNQWSQNRMARKQTKSKYGF</sequence>
<organism evidence="2 3">
    <name type="scientific">Atta cephalotes</name>
    <name type="common">Leafcutter ant</name>
    <dbReference type="NCBI Taxonomy" id="12957"/>
    <lineage>
        <taxon>Eukaryota</taxon>
        <taxon>Metazoa</taxon>
        <taxon>Ecdysozoa</taxon>
        <taxon>Arthropoda</taxon>
        <taxon>Hexapoda</taxon>
        <taxon>Insecta</taxon>
        <taxon>Pterygota</taxon>
        <taxon>Neoptera</taxon>
        <taxon>Endopterygota</taxon>
        <taxon>Hymenoptera</taxon>
        <taxon>Apocrita</taxon>
        <taxon>Aculeata</taxon>
        <taxon>Formicoidea</taxon>
        <taxon>Formicidae</taxon>
        <taxon>Myrmicinae</taxon>
        <taxon>Atta</taxon>
    </lineage>
</organism>
<proteinExistence type="predicted"/>
<dbReference type="Pfam" id="PF10253">
    <property type="entry name" value="PRCC"/>
    <property type="match status" value="1"/>
</dbReference>
<dbReference type="InterPro" id="IPR018800">
    <property type="entry name" value="PRCC"/>
</dbReference>
<dbReference type="EMBL" id="ADTU01005682">
    <property type="status" value="NOT_ANNOTATED_CDS"/>
    <property type="molecule type" value="Genomic_DNA"/>
</dbReference>
<protein>
    <recommendedName>
        <fullName evidence="4">Proline-rich protein PRCC</fullName>
    </recommendedName>
</protein>
<accession>A0A158P0P3</accession>
<dbReference type="PANTHER" id="PTHR13621">
    <property type="entry name" value="PROLINE-RICH PROTEIN PRCC"/>
    <property type="match status" value="1"/>
</dbReference>
<feature type="region of interest" description="Disordered" evidence="1">
    <location>
        <begin position="185"/>
        <end position="249"/>
    </location>
</feature>
<gene>
    <name evidence="2" type="primary">105626667</name>
</gene>
<keyword evidence="3" id="KW-1185">Reference proteome</keyword>
<reference evidence="3" key="1">
    <citation type="journal article" date="2011" name="PLoS Genet.">
        <title>The genome sequence of the leaf-cutter ant Atta cephalotes reveals insights into its obligate symbiotic lifestyle.</title>
        <authorList>
            <person name="Suen G."/>
            <person name="Teiling C."/>
            <person name="Li L."/>
            <person name="Holt C."/>
            <person name="Abouheif E."/>
            <person name="Bornberg-Bauer E."/>
            <person name="Bouffard P."/>
            <person name="Caldera E.J."/>
            <person name="Cash E."/>
            <person name="Cavanaugh A."/>
            <person name="Denas O."/>
            <person name="Elhaik E."/>
            <person name="Fave M.J."/>
            <person name="Gadau J."/>
            <person name="Gibson J.D."/>
            <person name="Graur D."/>
            <person name="Grubbs K.J."/>
            <person name="Hagen D.E."/>
            <person name="Harkins T.T."/>
            <person name="Helmkampf M."/>
            <person name="Hu H."/>
            <person name="Johnson B.R."/>
            <person name="Kim J."/>
            <person name="Marsh S.E."/>
            <person name="Moeller J.A."/>
            <person name="Munoz-Torres M.C."/>
            <person name="Murphy M.C."/>
            <person name="Naughton M.C."/>
            <person name="Nigam S."/>
            <person name="Overson R."/>
            <person name="Rajakumar R."/>
            <person name="Reese J.T."/>
            <person name="Scott J.J."/>
            <person name="Smith C.R."/>
            <person name="Tao S."/>
            <person name="Tsutsui N.D."/>
            <person name="Viljakainen L."/>
            <person name="Wissler L."/>
            <person name="Yandell M.D."/>
            <person name="Zimmer F."/>
            <person name="Taylor J."/>
            <person name="Slater S.C."/>
            <person name="Clifton S.W."/>
            <person name="Warren W.C."/>
            <person name="Elsik C.G."/>
            <person name="Smith C.D."/>
            <person name="Weinstock G.M."/>
            <person name="Gerardo N.M."/>
            <person name="Currie C.R."/>
        </authorList>
    </citation>
    <scope>NUCLEOTIDE SEQUENCE [LARGE SCALE GENOMIC DNA]</scope>
</reference>
<dbReference type="Proteomes" id="UP000005205">
    <property type="component" value="Unassembled WGS sequence"/>
</dbReference>
<evidence type="ECO:0000256" key="1">
    <source>
        <dbReference type="SAM" id="MobiDB-lite"/>
    </source>
</evidence>
<feature type="compositionally biased region" description="Polar residues" evidence="1">
    <location>
        <begin position="185"/>
        <end position="198"/>
    </location>
</feature>
<evidence type="ECO:0000313" key="2">
    <source>
        <dbReference type="EnsemblMetazoa" id="XP_012063351.1"/>
    </source>
</evidence>
<feature type="compositionally biased region" description="Basic and acidic residues" evidence="1">
    <location>
        <begin position="199"/>
        <end position="213"/>
    </location>
</feature>
<dbReference type="EnsemblMetazoa" id="XM_012207961.1">
    <property type="protein sequence ID" value="XP_012063351.1"/>
    <property type="gene ID" value="LOC105626667"/>
</dbReference>